<feature type="region of interest" description="Disordered" evidence="1">
    <location>
        <begin position="372"/>
        <end position="469"/>
    </location>
</feature>
<sequence>MTGPWEESLRELAEPTVPWGLPSYEELNSALATLKQVVSRVANEPGIAGLAGDAAVSKFQYAAGEIQQQIDYLSGPLKEQIDEANRIREQAREALAALPAGSLSGQQEGLVRGAAIGTTILLGPISFLAGEGAVSLANSWMSQQREAAAENALTTASDKLDQVEIASPPKFDAPSFEEPKPPKEEVKGGGEGGSTGGGGGRSGGRSIEQYPQWNPNPTVTNPGGNDSGEPQPEYHTLPLPTEIGPRPHGPIHSDLPIVDLDNIKPEPTPDGSIIGNPTLPGAIPSAPGGGLLGGSGGAGAGIGSGLGAGLIAGGGGAAALGSIARGAGAPGGSLFSGAGGTATSGAAGRSGGLLGKTAAAGSGLGTRGVGGMGGAAGGGAPAQSTAKGAGMRAGGVGGGGSAGGAAAGGGARGAGAGSRGVGGMGGPGSRSDRRDEASRGLGGPIAPRMEDDEEIGPRSENAQAGGRDE</sequence>
<organism evidence="2 3">
    <name type="scientific">Microbacterium testaceum (strain StLB037)</name>
    <dbReference type="NCBI Taxonomy" id="979556"/>
    <lineage>
        <taxon>Bacteria</taxon>
        <taxon>Bacillati</taxon>
        <taxon>Actinomycetota</taxon>
        <taxon>Actinomycetes</taxon>
        <taxon>Micrococcales</taxon>
        <taxon>Microbacteriaceae</taxon>
        <taxon>Microbacterium</taxon>
    </lineage>
</organism>
<feature type="compositionally biased region" description="Low complexity" evidence="1">
    <location>
        <begin position="215"/>
        <end position="224"/>
    </location>
</feature>
<gene>
    <name evidence="2" type="ORF">SAMN04487788_2415</name>
</gene>
<protein>
    <submittedName>
        <fullName evidence="2">Uncharacterized protein</fullName>
    </submittedName>
</protein>
<feature type="compositionally biased region" description="Gly residues" evidence="1">
    <location>
        <begin position="189"/>
        <end position="203"/>
    </location>
</feature>
<evidence type="ECO:0000256" key="1">
    <source>
        <dbReference type="SAM" id="MobiDB-lite"/>
    </source>
</evidence>
<proteinExistence type="predicted"/>
<dbReference type="Proteomes" id="UP000186456">
    <property type="component" value="Unassembled WGS sequence"/>
</dbReference>
<feature type="compositionally biased region" description="Gly residues" evidence="1">
    <location>
        <begin position="391"/>
        <end position="428"/>
    </location>
</feature>
<accession>A0A1H0QNP1</accession>
<reference evidence="2 3" key="1">
    <citation type="submission" date="2016-10" db="EMBL/GenBank/DDBJ databases">
        <authorList>
            <person name="de Groot N.N."/>
        </authorList>
    </citation>
    <scope>NUCLEOTIDE SEQUENCE [LARGE SCALE GENOMIC DNA]</scope>
    <source>
        <strain evidence="2 3">StLB037</strain>
    </source>
</reference>
<evidence type="ECO:0000313" key="2">
    <source>
        <dbReference type="EMBL" id="SDP18288.1"/>
    </source>
</evidence>
<dbReference type="AlphaFoldDB" id="A0A1H0QNP1"/>
<feature type="compositionally biased region" description="Basic and acidic residues" evidence="1">
    <location>
        <begin position="177"/>
        <end position="188"/>
    </location>
</feature>
<dbReference type="RefSeq" id="WP_143017938.1">
    <property type="nucleotide sequence ID" value="NZ_FNJN01000005.1"/>
</dbReference>
<evidence type="ECO:0000313" key="3">
    <source>
        <dbReference type="Proteomes" id="UP000186456"/>
    </source>
</evidence>
<feature type="region of interest" description="Disordered" evidence="1">
    <location>
        <begin position="169"/>
        <end position="251"/>
    </location>
</feature>
<dbReference type="EMBL" id="FNJN01000005">
    <property type="protein sequence ID" value="SDP18288.1"/>
    <property type="molecule type" value="Genomic_DNA"/>
</dbReference>
<name>A0A1H0QNP1_MICTS</name>